<keyword evidence="5" id="KW-1185">Reference proteome</keyword>
<dbReference type="PROSITE" id="PS51034">
    <property type="entry name" value="ZP_2"/>
    <property type="match status" value="1"/>
</dbReference>
<dbReference type="Proteomes" id="UP000288716">
    <property type="component" value="Unassembled WGS sequence"/>
</dbReference>
<feature type="domain" description="ZP" evidence="3">
    <location>
        <begin position="217"/>
        <end position="462"/>
    </location>
</feature>
<evidence type="ECO:0000313" key="5">
    <source>
        <dbReference type="Proteomes" id="UP000288716"/>
    </source>
</evidence>
<keyword evidence="1" id="KW-0472">Membrane</keyword>
<comment type="caution">
    <text evidence="4">The sequence shown here is derived from an EMBL/GenBank/DDBJ whole genome shotgun (WGS) entry which is preliminary data.</text>
</comment>
<dbReference type="EMBL" id="NCKV01007517">
    <property type="protein sequence ID" value="RWS22945.1"/>
    <property type="molecule type" value="Genomic_DNA"/>
</dbReference>
<proteinExistence type="predicted"/>
<organism evidence="4 5">
    <name type="scientific">Leptotrombidium deliense</name>
    <dbReference type="NCBI Taxonomy" id="299467"/>
    <lineage>
        <taxon>Eukaryota</taxon>
        <taxon>Metazoa</taxon>
        <taxon>Ecdysozoa</taxon>
        <taxon>Arthropoda</taxon>
        <taxon>Chelicerata</taxon>
        <taxon>Arachnida</taxon>
        <taxon>Acari</taxon>
        <taxon>Acariformes</taxon>
        <taxon>Trombidiformes</taxon>
        <taxon>Prostigmata</taxon>
        <taxon>Anystina</taxon>
        <taxon>Parasitengona</taxon>
        <taxon>Trombiculoidea</taxon>
        <taxon>Trombiculidae</taxon>
        <taxon>Leptotrombidium</taxon>
    </lineage>
</organism>
<dbReference type="InterPro" id="IPR052774">
    <property type="entry name" value="Celegans_DevNeuronal_Protein"/>
</dbReference>
<dbReference type="SMART" id="SM00241">
    <property type="entry name" value="ZP"/>
    <property type="match status" value="1"/>
</dbReference>
<dbReference type="PANTHER" id="PTHR47327">
    <property type="entry name" value="FI18240P1-RELATED"/>
    <property type="match status" value="1"/>
</dbReference>
<dbReference type="CDD" id="cd01099">
    <property type="entry name" value="PAN_AP_HGF"/>
    <property type="match status" value="1"/>
</dbReference>
<dbReference type="PROSITE" id="PS50948">
    <property type="entry name" value="PAN"/>
    <property type="match status" value="2"/>
</dbReference>
<gene>
    <name evidence="4" type="ORF">B4U80_07016</name>
</gene>
<dbReference type="PANTHER" id="PTHR47327:SF1">
    <property type="entry name" value="RE15579P"/>
    <property type="match status" value="1"/>
</dbReference>
<dbReference type="SMART" id="SM00473">
    <property type="entry name" value="PAN_AP"/>
    <property type="match status" value="2"/>
</dbReference>
<feature type="domain" description="Apple" evidence="2">
    <location>
        <begin position="32"/>
        <end position="115"/>
    </location>
</feature>
<dbReference type="STRING" id="299467.A0A443S6A4"/>
<evidence type="ECO:0000259" key="3">
    <source>
        <dbReference type="PROSITE" id="PS51034"/>
    </source>
</evidence>
<dbReference type="VEuPathDB" id="VectorBase:LDEU009095"/>
<dbReference type="InterPro" id="IPR056953">
    <property type="entry name" value="CUT_N"/>
</dbReference>
<dbReference type="AlphaFoldDB" id="A0A443S6A4"/>
<dbReference type="Pfam" id="PF00024">
    <property type="entry name" value="PAN_1"/>
    <property type="match status" value="2"/>
</dbReference>
<accession>A0A443S6A4</accession>
<keyword evidence="1" id="KW-0812">Transmembrane</keyword>
<feature type="domain" description="Apple" evidence="2">
    <location>
        <begin position="132"/>
        <end position="211"/>
    </location>
</feature>
<dbReference type="Pfam" id="PF25057">
    <property type="entry name" value="CUT_N"/>
    <property type="match status" value="1"/>
</dbReference>
<dbReference type="OrthoDB" id="6430118at2759"/>
<dbReference type="Gene3D" id="3.50.4.10">
    <property type="entry name" value="Hepatocyte Growth Factor"/>
    <property type="match status" value="2"/>
</dbReference>
<dbReference type="SUPFAM" id="SSF57414">
    <property type="entry name" value="Hairpin loop containing domain-like"/>
    <property type="match status" value="2"/>
</dbReference>
<evidence type="ECO:0000313" key="4">
    <source>
        <dbReference type="EMBL" id="RWS22945.1"/>
    </source>
</evidence>
<keyword evidence="1" id="KW-1133">Transmembrane helix</keyword>
<name>A0A443S6A4_9ACAR</name>
<dbReference type="GO" id="GO:0009653">
    <property type="term" value="P:anatomical structure morphogenesis"/>
    <property type="evidence" value="ECO:0007669"/>
    <property type="project" value="TreeGrafter"/>
</dbReference>
<evidence type="ECO:0000256" key="1">
    <source>
        <dbReference type="SAM" id="Phobius"/>
    </source>
</evidence>
<sequence length="608" mass="68117">MGYEPQNRGHILVPSNEKTSFFEKICLAVSPCERAWTFERVIGRELKGFDKRIIVSIGSRLQCQELCLREQSFSCRSGEYDYVNQECRLSSEDRRTQPEAFSIASSTVDYFENQCAPTPIVNVGPNFQSSDCGYQKHENVDLRRSDLLRSAFGVEQCQALCESTRAFVCLSFAFRPTTSLCWLSSDDSISVGGTHNLELNPGLLYFERSSCLNLKLECSPDAMHFSLNTIDPFDGKIYAKEDPISCEIAGKSNTITSLVLPIKQAYKCGIRQENTGRYSGDVIIQYHPVIQRKGDRVVKLICNFDSPVTVVTNSYRVLPNDFKRSANEQLGTAIVNASATSPNIKLRITDREGLDITGARLGEELFLRIDMENDSVFDIFARDLVARSGTTEESIVLIDKNGCPTDTTIFPSLEKVAGSKSLQGKFDAFKFADDVVVRFQVNVQFCMQDCVPTLCSQSIDTTPTRSRREVQAQVTSSPITLLPDYPLHREIIVEGLTNKDIATNKAQNDAGQSLFLFFSRLISNSISGIESNTFCTSKTTLMAFFISTLIVQASVLSVCCSCIMFCRYKKPYDSFLDPKRRHNSKIDCFQSLKSEPMSHQWSSIGQME</sequence>
<dbReference type="InterPro" id="IPR003609">
    <property type="entry name" value="Pan_app"/>
</dbReference>
<feature type="transmembrane region" description="Helical" evidence="1">
    <location>
        <begin position="541"/>
        <end position="566"/>
    </location>
</feature>
<protein>
    <submittedName>
        <fullName evidence="4">Uncharacterized protein</fullName>
    </submittedName>
</protein>
<dbReference type="InterPro" id="IPR001507">
    <property type="entry name" value="ZP_dom"/>
</dbReference>
<reference evidence="4 5" key="1">
    <citation type="journal article" date="2018" name="Gigascience">
        <title>Genomes of trombidid mites reveal novel predicted allergens and laterally-transferred genes associated with secondary metabolism.</title>
        <authorList>
            <person name="Dong X."/>
            <person name="Chaisiri K."/>
            <person name="Xia D."/>
            <person name="Armstrong S.D."/>
            <person name="Fang Y."/>
            <person name="Donnelly M.J."/>
            <person name="Kadowaki T."/>
            <person name="McGarry J.W."/>
            <person name="Darby A.C."/>
            <person name="Makepeace B.L."/>
        </authorList>
    </citation>
    <scope>NUCLEOTIDE SEQUENCE [LARGE SCALE GENOMIC DNA]</scope>
    <source>
        <strain evidence="4">UoL-UT</strain>
    </source>
</reference>
<evidence type="ECO:0000259" key="2">
    <source>
        <dbReference type="PROSITE" id="PS50948"/>
    </source>
</evidence>